<dbReference type="EMBL" id="WAGX01000004">
    <property type="protein sequence ID" value="KAB1439348.1"/>
    <property type="molecule type" value="Genomic_DNA"/>
</dbReference>
<keyword evidence="2" id="KW-0732">Signal</keyword>
<dbReference type="RefSeq" id="WP_151141751.1">
    <property type="nucleotide sequence ID" value="NZ_WAGX01000004.1"/>
</dbReference>
<evidence type="ECO:0000313" key="4">
    <source>
        <dbReference type="EMBL" id="KAB1439348.1"/>
    </source>
</evidence>
<feature type="chain" id="PRO_5031045394" evidence="2">
    <location>
        <begin position="27"/>
        <end position="959"/>
    </location>
</feature>
<dbReference type="AlphaFoldDB" id="A0A7V7UGU7"/>
<feature type="domain" description="BIG2" evidence="3">
    <location>
        <begin position="790"/>
        <end position="871"/>
    </location>
</feature>
<dbReference type="SUPFAM" id="SSF49373">
    <property type="entry name" value="Invasin/intimin cell-adhesion fragments"/>
    <property type="match status" value="4"/>
</dbReference>
<feature type="domain" description="BIG2" evidence="3">
    <location>
        <begin position="485"/>
        <end position="572"/>
    </location>
</feature>
<dbReference type="Gene3D" id="2.60.40.1080">
    <property type="match status" value="5"/>
</dbReference>
<name>A0A7V7UGU7_9FIRM</name>
<proteinExistence type="predicted"/>
<dbReference type="InterPro" id="IPR032675">
    <property type="entry name" value="LRR_dom_sf"/>
</dbReference>
<dbReference type="InterPro" id="IPR008964">
    <property type="entry name" value="Invasin/intimin_cell_adhesion"/>
</dbReference>
<reference evidence="4 5" key="1">
    <citation type="submission" date="2019-09" db="EMBL/GenBank/DDBJ databases">
        <authorList>
            <person name="Valk L.C."/>
        </authorList>
    </citation>
    <scope>NUCLEOTIDE SEQUENCE [LARGE SCALE GENOMIC DNA]</scope>
    <source>
        <strain evidence="4">GalUA</strain>
    </source>
</reference>
<comment type="caution">
    <text evidence="4">The sequence shown here is derived from an EMBL/GenBank/DDBJ whole genome shotgun (WGS) entry which is preliminary data.</text>
</comment>
<feature type="domain" description="BIG2" evidence="3">
    <location>
        <begin position="598"/>
        <end position="673"/>
    </location>
</feature>
<feature type="domain" description="BIG2" evidence="3">
    <location>
        <begin position="880"/>
        <end position="956"/>
    </location>
</feature>
<feature type="domain" description="BIG2" evidence="3">
    <location>
        <begin position="297"/>
        <end position="383"/>
    </location>
</feature>
<dbReference type="Gene3D" id="3.80.10.10">
    <property type="entry name" value="Ribonuclease Inhibitor"/>
    <property type="match status" value="1"/>
</dbReference>
<evidence type="ECO:0000313" key="5">
    <source>
        <dbReference type="Proteomes" id="UP000461768"/>
    </source>
</evidence>
<dbReference type="OrthoDB" id="2004121at2"/>
<feature type="domain" description="BIG2" evidence="3">
    <location>
        <begin position="680"/>
        <end position="773"/>
    </location>
</feature>
<reference evidence="4 5" key="2">
    <citation type="submission" date="2020-02" db="EMBL/GenBank/DDBJ databases">
        <title>Candidatus Galacturonibacter soehngenii shows hetero-acetogenic catabolism of galacturonic acid but lacks a canonical carbon monoxide dehydrogenase/acetyl-CoA synthase complex.</title>
        <authorList>
            <person name="Diender M."/>
            <person name="Stouten G.R."/>
            <person name="Petersen J.F."/>
            <person name="Nielsen P.H."/>
            <person name="Dueholm M.S."/>
            <person name="Pronk J.T."/>
            <person name="Van Loosdrecht M.C.M."/>
        </authorList>
    </citation>
    <scope>NUCLEOTIDE SEQUENCE [LARGE SCALE GENOMIC DNA]</scope>
    <source>
        <strain evidence="4">GalUA</strain>
    </source>
</reference>
<dbReference type="InterPro" id="IPR026906">
    <property type="entry name" value="LRR_5"/>
</dbReference>
<feature type="signal peptide" evidence="2">
    <location>
        <begin position="1"/>
        <end position="26"/>
    </location>
</feature>
<dbReference type="InterPro" id="IPR003343">
    <property type="entry name" value="Big_2"/>
</dbReference>
<feature type="compositionally biased region" description="Basic and acidic residues" evidence="1">
    <location>
        <begin position="771"/>
        <end position="791"/>
    </location>
</feature>
<evidence type="ECO:0000256" key="2">
    <source>
        <dbReference type="SAM" id="SignalP"/>
    </source>
</evidence>
<dbReference type="Pfam" id="PF13306">
    <property type="entry name" value="LRR_5"/>
    <property type="match status" value="1"/>
</dbReference>
<evidence type="ECO:0000256" key="1">
    <source>
        <dbReference type="SAM" id="MobiDB-lite"/>
    </source>
</evidence>
<organism evidence="4 5">
    <name type="scientific">Candidatus Galacturonatibacter soehngenii</name>
    <dbReference type="NCBI Taxonomy" id="2307010"/>
    <lineage>
        <taxon>Bacteria</taxon>
        <taxon>Bacillati</taxon>
        <taxon>Bacillota</taxon>
        <taxon>Clostridia</taxon>
        <taxon>Lachnospirales</taxon>
        <taxon>Lachnospiraceae</taxon>
        <taxon>Candidatus Galacturonatibacter</taxon>
    </lineage>
</organism>
<accession>A0A7V7UGU7</accession>
<gene>
    <name evidence="4" type="ORF">F7O84_02820</name>
</gene>
<sequence>MKRLKKLMAYILCIVMLMGTYTPVQAEENTTTYTTGSGLSYVIDENDEITITGYNGASSHMIIPEYIEERPVVTIGARAFESNLVIETVELPNTLKLLEKLSFWGCKNLLEIEIPSSVELIRTSSFQACSSLRKIVIYKDTELEYGTDANRIFSSYTRNVFRIYGYKDSPAEAYAKAFNDPFVYHDWIPLTSITLPDEISINLNERTEIPVIYGPEDSYVGFHVIDTRTFTGPGAAQFEYGENGRLFITGTKVGQNELYITKFKVYDYIDNYIDSNVCKVNIIDPSIIDSKNITIKDSNNKVINDTTLSFDTYVENECEIILETDPVNANEPITFTSTRDRLAKVESRDGKYILTVYKGYVEGTQTATITATGSRSGVTASFNVDVSYSGASSVNFNTSFNSGRGNRIDQYSEYEMPLVVVPSNLTQDTLINIVNNPDKAGEEVITYDKTSGVLKASGVGTATITATCKGQSISYDFEVIPYEKKATSVTINTNEKVLKTNTGYSLNLKIGDSYQLFATVTPEDTTDIFKWSTVSNNEIISLDKSGNIVALKAGTATVKASSCSYLEEIIANATSEYLTITVTDPNEVKEPTTPAEIKAQSIQFNQTTGELKNGETFQIIPTIVPSNTTDTLSYRSNRPNVATVSKTGLVTAVGAGSAWIIGEINGYEAYYIVEVQENVINPTISLSDSAITIKKGDKKVIKATRGENTKEPYWSSQNEKVAKITSDGLITAVGKGSTYIEAIAYSNDNSLHTKAYCKITVTDDSTTTDSGKNDNDTDNGNKKNPEEERKPGIIKLNATKFNLQKGKTTKALAIKSSTYSDDPIVSVTSSNNKILKASLKGNTITLKGVKTSNKYVTVKVVTKSGATATCKIKVVKSKVSTSKLKLNKKNITLKKGKSTTLVVTQTPISATDKLTWTSSNKKIATVNKKGKIVAKKKGSCVISVKSSNGKKVTCKVKVK</sequence>
<keyword evidence="5" id="KW-1185">Reference proteome</keyword>
<evidence type="ECO:0000259" key="3">
    <source>
        <dbReference type="SMART" id="SM00635"/>
    </source>
</evidence>
<dbReference type="SMART" id="SM00635">
    <property type="entry name" value="BID_2"/>
    <property type="match status" value="6"/>
</dbReference>
<dbReference type="Proteomes" id="UP000461768">
    <property type="component" value="Unassembled WGS sequence"/>
</dbReference>
<protein>
    <submittedName>
        <fullName evidence="4">Leucine-rich repeat protein</fullName>
    </submittedName>
</protein>
<dbReference type="Pfam" id="PF02368">
    <property type="entry name" value="Big_2"/>
    <property type="match status" value="4"/>
</dbReference>
<feature type="region of interest" description="Disordered" evidence="1">
    <location>
        <begin position="764"/>
        <end position="791"/>
    </location>
</feature>